<feature type="region of interest" description="Disordered" evidence="1">
    <location>
        <begin position="1"/>
        <end position="21"/>
    </location>
</feature>
<dbReference type="Proteomes" id="UP001179952">
    <property type="component" value="Unassembled WGS sequence"/>
</dbReference>
<accession>A0AAV9AW22</accession>
<evidence type="ECO:0000256" key="1">
    <source>
        <dbReference type="SAM" id="MobiDB-lite"/>
    </source>
</evidence>
<dbReference type="EMBL" id="JAUJYN010000006">
    <property type="protein sequence ID" value="KAK1268240.1"/>
    <property type="molecule type" value="Genomic_DNA"/>
</dbReference>
<gene>
    <name evidence="2" type="ORF">QJS04_geneDACA006769</name>
</gene>
<evidence type="ECO:0000313" key="3">
    <source>
        <dbReference type="Proteomes" id="UP001179952"/>
    </source>
</evidence>
<reference evidence="2" key="2">
    <citation type="submission" date="2023-06" db="EMBL/GenBank/DDBJ databases">
        <authorList>
            <person name="Ma L."/>
            <person name="Liu K.-W."/>
            <person name="Li Z."/>
            <person name="Hsiao Y.-Y."/>
            <person name="Qi Y."/>
            <person name="Fu T."/>
            <person name="Tang G."/>
            <person name="Zhang D."/>
            <person name="Sun W.-H."/>
            <person name="Liu D.-K."/>
            <person name="Li Y."/>
            <person name="Chen G.-Z."/>
            <person name="Liu X.-D."/>
            <person name="Liao X.-Y."/>
            <person name="Jiang Y.-T."/>
            <person name="Yu X."/>
            <person name="Hao Y."/>
            <person name="Huang J."/>
            <person name="Zhao X.-W."/>
            <person name="Ke S."/>
            <person name="Chen Y.-Y."/>
            <person name="Wu W.-L."/>
            <person name="Hsu J.-L."/>
            <person name="Lin Y.-F."/>
            <person name="Huang M.-D."/>
            <person name="Li C.-Y."/>
            <person name="Huang L."/>
            <person name="Wang Z.-W."/>
            <person name="Zhao X."/>
            <person name="Zhong W.-Y."/>
            <person name="Peng D.-H."/>
            <person name="Ahmad S."/>
            <person name="Lan S."/>
            <person name="Zhang J.-S."/>
            <person name="Tsai W.-C."/>
            <person name="Van De Peer Y."/>
            <person name="Liu Z.-J."/>
        </authorList>
    </citation>
    <scope>NUCLEOTIDE SEQUENCE</scope>
    <source>
        <strain evidence="2">SCP</strain>
        <tissue evidence="2">Leaves</tissue>
    </source>
</reference>
<proteinExistence type="predicted"/>
<evidence type="ECO:0000313" key="2">
    <source>
        <dbReference type="EMBL" id="KAK1268240.1"/>
    </source>
</evidence>
<dbReference type="PANTHER" id="PTHR47859:SF1">
    <property type="entry name" value="PENTATRICOPEPTIDE REPEAT-CONTAINING PROTEIN"/>
    <property type="match status" value="1"/>
</dbReference>
<protein>
    <submittedName>
        <fullName evidence="2">Pentatricopeptide repeat-containing protein</fullName>
    </submittedName>
</protein>
<sequence length="165" mass="18066">MEGNFGIQSESATPTASSSRRQPPIFVAGLRLFCDQPRKAADISSTASSREGVNDAAMDDALFIETRELEIWKRRGLGWAQKVLADRMRCPRAFLSSKGCGIIGYNEQASSTSVQVQIVDALRSGKRDRASNMLSCIEHNDGTLKAADFEYILDYCSRAPDPLAS</sequence>
<organism evidence="2 3">
    <name type="scientific">Acorus gramineus</name>
    <name type="common">Dwarf sweet flag</name>
    <dbReference type="NCBI Taxonomy" id="55184"/>
    <lineage>
        <taxon>Eukaryota</taxon>
        <taxon>Viridiplantae</taxon>
        <taxon>Streptophyta</taxon>
        <taxon>Embryophyta</taxon>
        <taxon>Tracheophyta</taxon>
        <taxon>Spermatophyta</taxon>
        <taxon>Magnoliopsida</taxon>
        <taxon>Liliopsida</taxon>
        <taxon>Acoraceae</taxon>
        <taxon>Acorus</taxon>
    </lineage>
</organism>
<dbReference type="PANTHER" id="PTHR47859">
    <property type="entry name" value="PENTATRICOPEPTIDE REPEAT-CONTAINING PROTEIN"/>
    <property type="match status" value="1"/>
</dbReference>
<keyword evidence="3" id="KW-1185">Reference proteome</keyword>
<name>A0AAV9AW22_ACOGR</name>
<dbReference type="AlphaFoldDB" id="A0AAV9AW22"/>
<comment type="caution">
    <text evidence="2">The sequence shown here is derived from an EMBL/GenBank/DDBJ whole genome shotgun (WGS) entry which is preliminary data.</text>
</comment>
<reference evidence="2" key="1">
    <citation type="journal article" date="2023" name="Nat. Commun.">
        <title>Diploid and tetraploid genomes of Acorus and the evolution of monocots.</title>
        <authorList>
            <person name="Ma L."/>
            <person name="Liu K.W."/>
            <person name="Li Z."/>
            <person name="Hsiao Y.Y."/>
            <person name="Qi Y."/>
            <person name="Fu T."/>
            <person name="Tang G.D."/>
            <person name="Zhang D."/>
            <person name="Sun W.H."/>
            <person name="Liu D.K."/>
            <person name="Li Y."/>
            <person name="Chen G.Z."/>
            <person name="Liu X.D."/>
            <person name="Liao X.Y."/>
            <person name="Jiang Y.T."/>
            <person name="Yu X."/>
            <person name="Hao Y."/>
            <person name="Huang J."/>
            <person name="Zhao X.W."/>
            <person name="Ke S."/>
            <person name="Chen Y.Y."/>
            <person name="Wu W.L."/>
            <person name="Hsu J.L."/>
            <person name="Lin Y.F."/>
            <person name="Huang M.D."/>
            <person name="Li C.Y."/>
            <person name="Huang L."/>
            <person name="Wang Z.W."/>
            <person name="Zhao X."/>
            <person name="Zhong W.Y."/>
            <person name="Peng D.H."/>
            <person name="Ahmad S."/>
            <person name="Lan S."/>
            <person name="Zhang J.S."/>
            <person name="Tsai W.C."/>
            <person name="Van de Peer Y."/>
            <person name="Liu Z.J."/>
        </authorList>
    </citation>
    <scope>NUCLEOTIDE SEQUENCE</scope>
    <source>
        <strain evidence="2">SCP</strain>
    </source>
</reference>